<dbReference type="Pfam" id="PF00149">
    <property type="entry name" value="Metallophos"/>
    <property type="match status" value="1"/>
</dbReference>
<keyword evidence="3 5" id="KW-1133">Transmembrane helix</keyword>
<evidence type="ECO:0000256" key="4">
    <source>
        <dbReference type="ARBA" id="ARBA00023136"/>
    </source>
</evidence>
<dbReference type="PANTHER" id="PTHR13315:SF4">
    <property type="entry name" value="METALLOPHOSPHOESTERASE, ISOFORM E"/>
    <property type="match status" value="1"/>
</dbReference>
<dbReference type="InterPro" id="IPR033308">
    <property type="entry name" value="PGAP5/Cdc1/Ted1"/>
</dbReference>
<evidence type="ECO:0000313" key="8">
    <source>
        <dbReference type="Proteomes" id="UP000792457"/>
    </source>
</evidence>
<comment type="subcellular location">
    <subcellularLocation>
        <location evidence="1">Membrane</location>
        <topology evidence="1">Multi-pass membrane protein</topology>
    </subcellularLocation>
</comment>
<dbReference type="GO" id="GO:0006506">
    <property type="term" value="P:GPI anchor biosynthetic process"/>
    <property type="evidence" value="ECO:0007669"/>
    <property type="project" value="InterPro"/>
</dbReference>
<dbReference type="InterPro" id="IPR004843">
    <property type="entry name" value="Calcineurin-like_PHP"/>
</dbReference>
<dbReference type="Proteomes" id="UP000792457">
    <property type="component" value="Unassembled WGS sequence"/>
</dbReference>
<keyword evidence="8" id="KW-1185">Reference proteome</keyword>
<evidence type="ECO:0000256" key="3">
    <source>
        <dbReference type="ARBA" id="ARBA00022989"/>
    </source>
</evidence>
<evidence type="ECO:0000256" key="1">
    <source>
        <dbReference type="ARBA" id="ARBA00004141"/>
    </source>
</evidence>
<evidence type="ECO:0000256" key="5">
    <source>
        <dbReference type="SAM" id="Phobius"/>
    </source>
</evidence>
<protein>
    <recommendedName>
        <fullName evidence="6">Calcineurin-like phosphoesterase domain-containing protein</fullName>
    </recommendedName>
</protein>
<dbReference type="GO" id="GO:0016020">
    <property type="term" value="C:membrane"/>
    <property type="evidence" value="ECO:0007669"/>
    <property type="project" value="UniProtKB-SubCell"/>
</dbReference>
<feature type="domain" description="Calcineurin-like phosphoesterase" evidence="6">
    <location>
        <begin position="36"/>
        <end position="219"/>
    </location>
</feature>
<comment type="caution">
    <text evidence="7">The sequence shown here is derived from an EMBL/GenBank/DDBJ whole genome shotgun (WGS) entry which is preliminary data.</text>
</comment>
<keyword evidence="4 5" id="KW-0472">Membrane</keyword>
<gene>
    <name evidence="7" type="ORF">J437_LFUL003656</name>
</gene>
<evidence type="ECO:0000256" key="2">
    <source>
        <dbReference type="ARBA" id="ARBA00022692"/>
    </source>
</evidence>
<keyword evidence="2 5" id="KW-0812">Transmembrane</keyword>
<feature type="transmembrane region" description="Helical" evidence="5">
    <location>
        <begin position="346"/>
        <end position="365"/>
    </location>
</feature>
<dbReference type="EMBL" id="KZ308356">
    <property type="protein sequence ID" value="KAG8228021.1"/>
    <property type="molecule type" value="Genomic_DNA"/>
</dbReference>
<sequence length="373" mass="42709">MILSLVVVVIFYVEYVTYYINVLKWPSIKCPNSECLKILLVADPQILGEKTESFIARWDSDRYLAKNFKLAMNHVKPELVIFLGDLMDEGSIASEEEYTRLKVRFFKIFKEDENVQILYLPGDNDIGGEGNERVTQLKYERYQKTFDGREAVSIKFAEFIKVNRITESYPSLKIVNTPKANISRVLLSHLPLLPASSGFVERVLSQLRPHLIFSAHDHKSFHFDADVDVKSGRIVGHYHVFPLGGSDVALKTAAARKAQGKTSFSWMFYLGDSIVHEIMVPTCSYRMGVPYMGFGAATLSPLATEGVEIAYEDEYDSVDSINRENSKMVLYYSMMWLPSRLFQLKFYVYFVAATVFMVFFLKCPICNLRFIRG</sequence>
<dbReference type="PANTHER" id="PTHR13315">
    <property type="entry name" value="METALLO PHOSPHOESTERASE RELATED"/>
    <property type="match status" value="1"/>
</dbReference>
<organism evidence="7 8">
    <name type="scientific">Ladona fulva</name>
    <name type="common">Scarce chaser dragonfly</name>
    <name type="synonym">Libellula fulva</name>
    <dbReference type="NCBI Taxonomy" id="123851"/>
    <lineage>
        <taxon>Eukaryota</taxon>
        <taxon>Metazoa</taxon>
        <taxon>Ecdysozoa</taxon>
        <taxon>Arthropoda</taxon>
        <taxon>Hexapoda</taxon>
        <taxon>Insecta</taxon>
        <taxon>Pterygota</taxon>
        <taxon>Palaeoptera</taxon>
        <taxon>Odonata</taxon>
        <taxon>Epiprocta</taxon>
        <taxon>Anisoptera</taxon>
        <taxon>Libelluloidea</taxon>
        <taxon>Libellulidae</taxon>
        <taxon>Ladona</taxon>
    </lineage>
</organism>
<dbReference type="AlphaFoldDB" id="A0A8K0NZP4"/>
<proteinExistence type="predicted"/>
<dbReference type="OrthoDB" id="5977743at2759"/>
<name>A0A8K0NZP4_LADFU</name>
<dbReference type="Gene3D" id="3.60.21.10">
    <property type="match status" value="1"/>
</dbReference>
<dbReference type="GO" id="GO:0016787">
    <property type="term" value="F:hydrolase activity"/>
    <property type="evidence" value="ECO:0007669"/>
    <property type="project" value="InterPro"/>
</dbReference>
<evidence type="ECO:0000313" key="7">
    <source>
        <dbReference type="EMBL" id="KAG8228021.1"/>
    </source>
</evidence>
<accession>A0A8K0NZP4</accession>
<reference evidence="7" key="2">
    <citation type="submission" date="2017-10" db="EMBL/GenBank/DDBJ databases">
        <title>Ladona fulva Genome sequencing and assembly.</title>
        <authorList>
            <person name="Murali S."/>
            <person name="Richards S."/>
            <person name="Bandaranaike D."/>
            <person name="Bellair M."/>
            <person name="Blankenburg K."/>
            <person name="Chao H."/>
            <person name="Dinh H."/>
            <person name="Doddapaneni H."/>
            <person name="Dugan-Rocha S."/>
            <person name="Elkadiri S."/>
            <person name="Gnanaolivu R."/>
            <person name="Hernandez B."/>
            <person name="Skinner E."/>
            <person name="Javaid M."/>
            <person name="Lee S."/>
            <person name="Li M."/>
            <person name="Ming W."/>
            <person name="Munidasa M."/>
            <person name="Muniz J."/>
            <person name="Nguyen L."/>
            <person name="Hughes D."/>
            <person name="Osuji N."/>
            <person name="Pu L.-L."/>
            <person name="Puazo M."/>
            <person name="Qu C."/>
            <person name="Quiroz J."/>
            <person name="Raj R."/>
            <person name="Weissenberger G."/>
            <person name="Xin Y."/>
            <person name="Zou X."/>
            <person name="Han Y."/>
            <person name="Worley K."/>
            <person name="Muzny D."/>
            <person name="Gibbs R."/>
        </authorList>
    </citation>
    <scope>NUCLEOTIDE SEQUENCE</scope>
    <source>
        <strain evidence="7">Sampled in the wild</strain>
    </source>
</reference>
<evidence type="ECO:0000259" key="6">
    <source>
        <dbReference type="Pfam" id="PF00149"/>
    </source>
</evidence>
<dbReference type="GO" id="GO:0005783">
    <property type="term" value="C:endoplasmic reticulum"/>
    <property type="evidence" value="ECO:0007669"/>
    <property type="project" value="TreeGrafter"/>
</dbReference>
<dbReference type="InterPro" id="IPR029052">
    <property type="entry name" value="Metallo-depent_PP-like"/>
</dbReference>
<dbReference type="SUPFAM" id="SSF56300">
    <property type="entry name" value="Metallo-dependent phosphatases"/>
    <property type="match status" value="1"/>
</dbReference>
<reference evidence="7" key="1">
    <citation type="submission" date="2013-04" db="EMBL/GenBank/DDBJ databases">
        <authorList>
            <person name="Qu J."/>
            <person name="Murali S.C."/>
            <person name="Bandaranaike D."/>
            <person name="Bellair M."/>
            <person name="Blankenburg K."/>
            <person name="Chao H."/>
            <person name="Dinh H."/>
            <person name="Doddapaneni H."/>
            <person name="Downs B."/>
            <person name="Dugan-Rocha S."/>
            <person name="Elkadiri S."/>
            <person name="Gnanaolivu R.D."/>
            <person name="Hernandez B."/>
            <person name="Javaid M."/>
            <person name="Jayaseelan J.C."/>
            <person name="Lee S."/>
            <person name="Li M."/>
            <person name="Ming W."/>
            <person name="Munidasa M."/>
            <person name="Muniz J."/>
            <person name="Nguyen L."/>
            <person name="Ongeri F."/>
            <person name="Osuji N."/>
            <person name="Pu L.-L."/>
            <person name="Puazo M."/>
            <person name="Qu C."/>
            <person name="Quiroz J."/>
            <person name="Raj R."/>
            <person name="Weissenberger G."/>
            <person name="Xin Y."/>
            <person name="Zou X."/>
            <person name="Han Y."/>
            <person name="Richards S."/>
            <person name="Worley K."/>
            <person name="Muzny D."/>
            <person name="Gibbs R."/>
        </authorList>
    </citation>
    <scope>NUCLEOTIDE SEQUENCE</scope>
    <source>
        <strain evidence="7">Sampled in the wild</strain>
    </source>
</reference>